<dbReference type="Proteomes" id="UP000184693">
    <property type="component" value="Unassembled WGS sequence"/>
</dbReference>
<dbReference type="OrthoDB" id="197829at2"/>
<dbReference type="InterPro" id="IPR023393">
    <property type="entry name" value="START-like_dom_sf"/>
</dbReference>
<evidence type="ECO:0000313" key="2">
    <source>
        <dbReference type="Proteomes" id="UP000184693"/>
    </source>
</evidence>
<proteinExistence type="predicted"/>
<sequence>MKFAVSNVVAGSSDRLFALSQDYSRRVEWDPFATRSALLNGAAAPAVGVDEYIESAGGLVMVSRYVSFQPPRVAAVSMIDGPRLLASFSGGWKFRQISPTHCKVTFTYNFRTSPIWLRWVMEPIAGLWYRRQTRARLNCFKAWAETISSG</sequence>
<evidence type="ECO:0000313" key="1">
    <source>
        <dbReference type="EMBL" id="SIO54130.1"/>
    </source>
</evidence>
<name>A0A1N6KC54_9BURK</name>
<dbReference type="SUPFAM" id="SSF55961">
    <property type="entry name" value="Bet v1-like"/>
    <property type="match status" value="1"/>
</dbReference>
<dbReference type="Gene3D" id="3.30.530.20">
    <property type="match status" value="1"/>
</dbReference>
<reference evidence="1 2" key="1">
    <citation type="submission" date="2016-11" db="EMBL/GenBank/DDBJ databases">
        <authorList>
            <person name="Jaros S."/>
            <person name="Januszkiewicz K."/>
            <person name="Wedrychowicz H."/>
        </authorList>
    </citation>
    <scope>NUCLEOTIDE SEQUENCE [LARGE SCALE GENOMIC DNA]</scope>
    <source>
        <strain evidence="1 2">GAS86</strain>
    </source>
</reference>
<dbReference type="EMBL" id="FSRM01000002">
    <property type="protein sequence ID" value="SIO54130.1"/>
    <property type="molecule type" value="Genomic_DNA"/>
</dbReference>
<dbReference type="Pfam" id="PF10604">
    <property type="entry name" value="Polyketide_cyc2"/>
    <property type="match status" value="1"/>
</dbReference>
<protein>
    <submittedName>
        <fullName evidence="1">Ribosome association toxin PasT (RatA) of the RatAB toxin-antitoxin module</fullName>
    </submittedName>
</protein>
<accession>A0A1N6KC54</accession>
<gene>
    <name evidence="1" type="ORF">SAMN05444168_6747</name>
</gene>
<dbReference type="InterPro" id="IPR019587">
    <property type="entry name" value="Polyketide_cyclase/dehydratase"/>
</dbReference>
<dbReference type="AlphaFoldDB" id="A0A1N6KC54"/>
<dbReference type="RefSeq" id="WP_074268516.1">
    <property type="nucleotide sequence ID" value="NZ_FSRM01000002.1"/>
</dbReference>
<organism evidence="1 2">
    <name type="scientific">Paraburkholderia phenazinium</name>
    <dbReference type="NCBI Taxonomy" id="60549"/>
    <lineage>
        <taxon>Bacteria</taxon>
        <taxon>Pseudomonadati</taxon>
        <taxon>Pseudomonadota</taxon>
        <taxon>Betaproteobacteria</taxon>
        <taxon>Burkholderiales</taxon>
        <taxon>Burkholderiaceae</taxon>
        <taxon>Paraburkholderia</taxon>
    </lineage>
</organism>